<dbReference type="SUPFAM" id="SSF74653">
    <property type="entry name" value="TolA/TonB C-terminal domain"/>
    <property type="match status" value="1"/>
</dbReference>
<proteinExistence type="predicted"/>
<reference evidence="2" key="1">
    <citation type="journal article" date="2019" name="Int. J. Syst. Evol. Microbiol.">
        <title>The Global Catalogue of Microorganisms (GCM) 10K type strain sequencing project: providing services to taxonomists for standard genome sequencing and annotation.</title>
        <authorList>
            <consortium name="The Broad Institute Genomics Platform"/>
            <consortium name="The Broad Institute Genome Sequencing Center for Infectious Disease"/>
            <person name="Wu L."/>
            <person name="Ma J."/>
        </authorList>
    </citation>
    <scope>NUCLEOTIDE SEQUENCE [LARGE SCALE GENOMIC DNA]</scope>
    <source>
        <strain evidence="2">NBRC 12467</strain>
    </source>
</reference>
<dbReference type="Proteomes" id="UP001156708">
    <property type="component" value="Unassembled WGS sequence"/>
</dbReference>
<accession>A0AA37SIK1</accession>
<name>A0AA37SIK1_9PROT</name>
<dbReference type="EMBL" id="BSNZ01000031">
    <property type="protein sequence ID" value="GLQ86005.1"/>
    <property type="molecule type" value="Genomic_DNA"/>
</dbReference>
<comment type="caution">
    <text evidence="1">The sequence shown here is derived from an EMBL/GenBank/DDBJ whole genome shotgun (WGS) entry which is preliminary data.</text>
</comment>
<evidence type="ECO:0008006" key="3">
    <source>
        <dbReference type="Google" id="ProtNLM"/>
    </source>
</evidence>
<dbReference type="AlphaFoldDB" id="A0AA37SIK1"/>
<protein>
    <recommendedName>
        <fullName evidence="3">TonB C-terminal domain-containing protein</fullName>
    </recommendedName>
</protein>
<evidence type="ECO:0000313" key="1">
    <source>
        <dbReference type="EMBL" id="GLQ86005.1"/>
    </source>
</evidence>
<evidence type="ECO:0000313" key="2">
    <source>
        <dbReference type="Proteomes" id="UP001156708"/>
    </source>
</evidence>
<organism evidence="1 2">
    <name type="scientific">Gluconobacter sphaericus NBRC 12467</name>
    <dbReference type="NCBI Taxonomy" id="1307951"/>
    <lineage>
        <taxon>Bacteria</taxon>
        <taxon>Pseudomonadati</taxon>
        <taxon>Pseudomonadota</taxon>
        <taxon>Alphaproteobacteria</taxon>
        <taxon>Acetobacterales</taxon>
        <taxon>Acetobacteraceae</taxon>
        <taxon>Gluconobacter</taxon>
    </lineage>
</organism>
<keyword evidence="2" id="KW-1185">Reference proteome</keyword>
<gene>
    <name evidence="1" type="ORF">GCM10007872_29150</name>
</gene>
<sequence>MACTLDTQGRSRDCLVREGHYAELNQAARDYVVQAPYFSAIRRDHPVSPHYRMHFNFLIPPDR</sequence>